<keyword evidence="3" id="KW-0731">Sigma factor</keyword>
<sequence length="169" mass="20135">MENKQKIFDHLFTEYRDWIFRLCYSYTRSETQAEDLVQECFSKVWINLSSFEHRSDYSTWIYRIAANTCLMRLRKEKNNPIEYHDNLKDNSSEEKYEDKEEQSNVLYGAIAQLNEIDRIIISMVLEDVPQKQIGEVLGITENNVNIKVYRIKKQLKELLSKNNGYGKGF</sequence>
<evidence type="ECO:0000256" key="1">
    <source>
        <dbReference type="ARBA" id="ARBA00010641"/>
    </source>
</evidence>
<dbReference type="InterPro" id="IPR014284">
    <property type="entry name" value="RNA_pol_sigma-70_dom"/>
</dbReference>
<accession>A0ABW4HI09</accession>
<keyword evidence="4" id="KW-0804">Transcription</keyword>
<dbReference type="Proteomes" id="UP001597138">
    <property type="component" value="Unassembled WGS sequence"/>
</dbReference>
<evidence type="ECO:0000313" key="7">
    <source>
        <dbReference type="EMBL" id="MFD1605233.1"/>
    </source>
</evidence>
<dbReference type="RefSeq" id="WP_379813018.1">
    <property type="nucleotide sequence ID" value="NZ_JBHUDZ010000018.1"/>
</dbReference>
<evidence type="ECO:0000256" key="3">
    <source>
        <dbReference type="ARBA" id="ARBA00023082"/>
    </source>
</evidence>
<evidence type="ECO:0000259" key="6">
    <source>
        <dbReference type="Pfam" id="PF08281"/>
    </source>
</evidence>
<reference evidence="8" key="1">
    <citation type="journal article" date="2019" name="Int. J. Syst. Evol. Microbiol.">
        <title>The Global Catalogue of Microorganisms (GCM) 10K type strain sequencing project: providing services to taxonomists for standard genome sequencing and annotation.</title>
        <authorList>
            <consortium name="The Broad Institute Genomics Platform"/>
            <consortium name="The Broad Institute Genome Sequencing Center for Infectious Disease"/>
            <person name="Wu L."/>
            <person name="Ma J."/>
        </authorList>
    </citation>
    <scope>NUCLEOTIDE SEQUENCE [LARGE SCALE GENOMIC DNA]</scope>
    <source>
        <strain evidence="8">CCUG 70865</strain>
    </source>
</reference>
<feature type="domain" description="RNA polymerase sigma factor 70 region 4 type 2" evidence="6">
    <location>
        <begin position="106"/>
        <end position="155"/>
    </location>
</feature>
<dbReference type="InterPro" id="IPR007627">
    <property type="entry name" value="RNA_pol_sigma70_r2"/>
</dbReference>
<comment type="similarity">
    <text evidence="1">Belongs to the sigma-70 factor family. ECF subfamily.</text>
</comment>
<feature type="domain" description="RNA polymerase sigma-70 region 2" evidence="5">
    <location>
        <begin position="11"/>
        <end position="77"/>
    </location>
</feature>
<dbReference type="InterPro" id="IPR039425">
    <property type="entry name" value="RNA_pol_sigma-70-like"/>
</dbReference>
<dbReference type="InterPro" id="IPR013324">
    <property type="entry name" value="RNA_pol_sigma_r3/r4-like"/>
</dbReference>
<keyword evidence="2" id="KW-0805">Transcription regulation</keyword>
<dbReference type="PANTHER" id="PTHR43133:SF45">
    <property type="entry name" value="RNA POLYMERASE ECF-TYPE SIGMA FACTOR"/>
    <property type="match status" value="1"/>
</dbReference>
<dbReference type="NCBIfam" id="TIGR02937">
    <property type="entry name" value="sigma70-ECF"/>
    <property type="match status" value="1"/>
</dbReference>
<evidence type="ECO:0000313" key="8">
    <source>
        <dbReference type="Proteomes" id="UP001597138"/>
    </source>
</evidence>
<comment type="caution">
    <text evidence="7">The sequence shown here is derived from an EMBL/GenBank/DDBJ whole genome shotgun (WGS) entry which is preliminary data.</text>
</comment>
<dbReference type="SUPFAM" id="SSF88659">
    <property type="entry name" value="Sigma3 and sigma4 domains of RNA polymerase sigma factors"/>
    <property type="match status" value="1"/>
</dbReference>
<dbReference type="InterPro" id="IPR036388">
    <property type="entry name" value="WH-like_DNA-bd_sf"/>
</dbReference>
<evidence type="ECO:0000259" key="5">
    <source>
        <dbReference type="Pfam" id="PF04542"/>
    </source>
</evidence>
<gene>
    <name evidence="7" type="ORF">ACFSC2_21030</name>
</gene>
<dbReference type="EMBL" id="JBHUDZ010000018">
    <property type="protein sequence ID" value="MFD1605233.1"/>
    <property type="molecule type" value="Genomic_DNA"/>
</dbReference>
<dbReference type="InterPro" id="IPR013249">
    <property type="entry name" value="RNA_pol_sigma70_r4_t2"/>
</dbReference>
<dbReference type="Gene3D" id="1.10.1740.10">
    <property type="match status" value="1"/>
</dbReference>
<evidence type="ECO:0000256" key="2">
    <source>
        <dbReference type="ARBA" id="ARBA00023015"/>
    </source>
</evidence>
<organism evidence="7 8">
    <name type="scientific">Flavobacterium artemisiae</name>
    <dbReference type="NCBI Taxonomy" id="2126556"/>
    <lineage>
        <taxon>Bacteria</taxon>
        <taxon>Pseudomonadati</taxon>
        <taxon>Bacteroidota</taxon>
        <taxon>Flavobacteriia</taxon>
        <taxon>Flavobacteriales</taxon>
        <taxon>Flavobacteriaceae</taxon>
        <taxon>Flavobacterium</taxon>
    </lineage>
</organism>
<dbReference type="SUPFAM" id="SSF88946">
    <property type="entry name" value="Sigma2 domain of RNA polymerase sigma factors"/>
    <property type="match status" value="1"/>
</dbReference>
<dbReference type="PANTHER" id="PTHR43133">
    <property type="entry name" value="RNA POLYMERASE ECF-TYPE SIGMA FACTO"/>
    <property type="match status" value="1"/>
</dbReference>
<dbReference type="Pfam" id="PF08281">
    <property type="entry name" value="Sigma70_r4_2"/>
    <property type="match status" value="1"/>
</dbReference>
<keyword evidence="8" id="KW-1185">Reference proteome</keyword>
<dbReference type="Gene3D" id="1.10.10.10">
    <property type="entry name" value="Winged helix-like DNA-binding domain superfamily/Winged helix DNA-binding domain"/>
    <property type="match status" value="1"/>
</dbReference>
<dbReference type="Pfam" id="PF04542">
    <property type="entry name" value="Sigma70_r2"/>
    <property type="match status" value="1"/>
</dbReference>
<dbReference type="InterPro" id="IPR013325">
    <property type="entry name" value="RNA_pol_sigma_r2"/>
</dbReference>
<evidence type="ECO:0000256" key="4">
    <source>
        <dbReference type="ARBA" id="ARBA00023163"/>
    </source>
</evidence>
<proteinExistence type="inferred from homology"/>
<name>A0ABW4HI09_9FLAO</name>
<protein>
    <submittedName>
        <fullName evidence="7">RNA polymerase sigma factor</fullName>
    </submittedName>
</protein>